<dbReference type="Pfam" id="PF00108">
    <property type="entry name" value="Thiolase_N"/>
    <property type="match status" value="1"/>
</dbReference>
<dbReference type="InterPro" id="IPR002155">
    <property type="entry name" value="Thiolase"/>
</dbReference>
<feature type="domain" description="Thiolase N-terminal" evidence="1">
    <location>
        <begin position="4"/>
        <end position="222"/>
    </location>
</feature>
<sequence>MRNVSIIGVGQTPVAKHENQSIQSLARNACRAALSDADVDHVDAIYVGNMLSSEVTGQSHLGPLIASELSNDGVECLTVNAACGSGGAVVRQAVMAVASGTHEVVLAVGVEKMTGIARETLTRALAAAADFEREVTNDASFITLNALLMQRYLYEYNAMRMDFSVFAEVAHQNAVFNPNARLRSECSKEQYLTSPMVADPIGLYDASPIGDGAAAVVICSEEFAKKRDNVVNVIGSASATDTLSVQQRKDPLWLQAAEDSTRAAMDQAGVCHDDIDLLELHDAFTIIAALSLESSGFTARGTAPQFARERGIDRKGGLPVGTFGGLKARGHPVGASGAYQVVEAALQLRGQAGPNQVRNPSIAMTQSIGGSGATVVTHILQRST</sequence>
<reference evidence="3 4" key="1">
    <citation type="submission" date="2024-02" db="EMBL/GenBank/DDBJ databases">
        <title>Rhodopirellula caenicola NBRC 110016.</title>
        <authorList>
            <person name="Ichikawa N."/>
            <person name="Katano-Makiyama Y."/>
            <person name="Hidaka K."/>
        </authorList>
    </citation>
    <scope>NUCLEOTIDE SEQUENCE [LARGE SCALE GENOMIC DNA]</scope>
    <source>
        <strain evidence="3 4">NBRC 110016</strain>
    </source>
</reference>
<dbReference type="Pfam" id="PF22691">
    <property type="entry name" value="Thiolase_C_1"/>
    <property type="match status" value="1"/>
</dbReference>
<proteinExistence type="predicted"/>
<dbReference type="EMBL" id="BAABRO010000001">
    <property type="protein sequence ID" value="GAA5504702.1"/>
    <property type="molecule type" value="Genomic_DNA"/>
</dbReference>
<dbReference type="SUPFAM" id="SSF53901">
    <property type="entry name" value="Thiolase-like"/>
    <property type="match status" value="2"/>
</dbReference>
<dbReference type="InterPro" id="IPR055140">
    <property type="entry name" value="Thiolase_C_2"/>
</dbReference>
<protein>
    <submittedName>
        <fullName evidence="3">3-ketoacyl-CoA thiolase</fullName>
    </submittedName>
</protein>
<keyword evidence="4" id="KW-1185">Reference proteome</keyword>
<dbReference type="PIRSF" id="PIRSF000429">
    <property type="entry name" value="Ac-CoA_Ac_transf"/>
    <property type="match status" value="1"/>
</dbReference>
<evidence type="ECO:0000259" key="2">
    <source>
        <dbReference type="Pfam" id="PF22691"/>
    </source>
</evidence>
<dbReference type="PANTHER" id="PTHR42870">
    <property type="entry name" value="ACETYL-COA C-ACETYLTRANSFERASE"/>
    <property type="match status" value="1"/>
</dbReference>
<dbReference type="CDD" id="cd00829">
    <property type="entry name" value="SCP-x_thiolase"/>
    <property type="match status" value="1"/>
</dbReference>
<evidence type="ECO:0000313" key="3">
    <source>
        <dbReference type="EMBL" id="GAA5504702.1"/>
    </source>
</evidence>
<feature type="domain" description="Thiolase C-terminal" evidence="2">
    <location>
        <begin position="237"/>
        <end position="382"/>
    </location>
</feature>
<dbReference type="RefSeq" id="WP_345681753.1">
    <property type="nucleotide sequence ID" value="NZ_BAABRO010000001.1"/>
</dbReference>
<dbReference type="Gene3D" id="3.40.47.10">
    <property type="match status" value="1"/>
</dbReference>
<dbReference type="InterPro" id="IPR020616">
    <property type="entry name" value="Thiolase_N"/>
</dbReference>
<accession>A0ABP9VHM3</accession>
<evidence type="ECO:0000259" key="1">
    <source>
        <dbReference type="Pfam" id="PF00108"/>
    </source>
</evidence>
<dbReference type="Proteomes" id="UP001416858">
    <property type="component" value="Unassembled WGS sequence"/>
</dbReference>
<name>A0ABP9VHM3_9BACT</name>
<comment type="caution">
    <text evidence="3">The sequence shown here is derived from an EMBL/GenBank/DDBJ whole genome shotgun (WGS) entry which is preliminary data.</text>
</comment>
<gene>
    <name evidence="3" type="primary">fadI</name>
    <name evidence="3" type="ORF">Rcae01_00141</name>
</gene>
<dbReference type="PANTHER" id="PTHR42870:SF1">
    <property type="entry name" value="NON-SPECIFIC LIPID-TRANSFER PROTEIN-LIKE 2"/>
    <property type="match status" value="1"/>
</dbReference>
<organism evidence="3 4">
    <name type="scientific">Novipirellula caenicola</name>
    <dbReference type="NCBI Taxonomy" id="1536901"/>
    <lineage>
        <taxon>Bacteria</taxon>
        <taxon>Pseudomonadati</taxon>
        <taxon>Planctomycetota</taxon>
        <taxon>Planctomycetia</taxon>
        <taxon>Pirellulales</taxon>
        <taxon>Pirellulaceae</taxon>
        <taxon>Novipirellula</taxon>
    </lineage>
</organism>
<evidence type="ECO:0000313" key="4">
    <source>
        <dbReference type="Proteomes" id="UP001416858"/>
    </source>
</evidence>
<dbReference type="InterPro" id="IPR016039">
    <property type="entry name" value="Thiolase-like"/>
</dbReference>